<dbReference type="AlphaFoldDB" id="A0A0B7ILC4"/>
<evidence type="ECO:0000313" key="2">
    <source>
        <dbReference type="Proteomes" id="UP000039370"/>
    </source>
</evidence>
<organism evidence="1 2">
    <name type="scientific">Capnocytophaga canimorsus</name>
    <dbReference type="NCBI Taxonomy" id="28188"/>
    <lineage>
        <taxon>Bacteria</taxon>
        <taxon>Pseudomonadati</taxon>
        <taxon>Bacteroidota</taxon>
        <taxon>Flavobacteriia</taxon>
        <taxon>Flavobacteriales</taxon>
        <taxon>Flavobacteriaceae</taxon>
        <taxon>Capnocytophaga</taxon>
    </lineage>
</organism>
<dbReference type="Proteomes" id="UP000039370">
    <property type="component" value="Unassembled WGS sequence"/>
</dbReference>
<evidence type="ECO:0000313" key="1">
    <source>
        <dbReference type="EMBL" id="CEN50797.1"/>
    </source>
</evidence>
<protein>
    <submittedName>
        <fullName evidence="1">Uncharacterized protein</fullName>
    </submittedName>
</protein>
<proteinExistence type="predicted"/>
<name>A0A0B7ILC4_9FLAO</name>
<gene>
    <name evidence="1" type="ORF">CCAN11_2200022</name>
</gene>
<dbReference type="EMBL" id="CDOK01000136">
    <property type="protein sequence ID" value="CEN50797.1"/>
    <property type="molecule type" value="Genomic_DNA"/>
</dbReference>
<accession>A0A0B7ILC4</accession>
<sequence length="123" mass="14450">MKNITLLELKKYDNFLYEEVEKGVYKDLDDLDETSYRIALSFELEEGETFQYPLEDILDKYFLYVSDFLDDKSLKGEKHSIIKVILAGELENIQSVKKIIGKRVSNQILTKEDGKDYEILKIE</sequence>
<reference evidence="2" key="1">
    <citation type="submission" date="2015-01" db="EMBL/GenBank/DDBJ databases">
        <authorList>
            <person name="MANFREDI Pablo"/>
        </authorList>
    </citation>
    <scope>NUCLEOTIDE SEQUENCE [LARGE SCALE GENOMIC DNA]</scope>
    <source>
        <strain evidence="2">Cc11</strain>
    </source>
</reference>